<feature type="transmembrane region" description="Helical" evidence="6">
    <location>
        <begin position="327"/>
        <end position="347"/>
    </location>
</feature>
<feature type="transmembrane region" description="Helical" evidence="6">
    <location>
        <begin position="178"/>
        <end position="198"/>
    </location>
</feature>
<dbReference type="PANTHER" id="PTHR30482">
    <property type="entry name" value="HIGH-AFFINITY BRANCHED-CHAIN AMINO ACID TRANSPORT SYSTEM PERMEASE"/>
    <property type="match status" value="1"/>
</dbReference>
<evidence type="ECO:0000313" key="7">
    <source>
        <dbReference type="EMBL" id="SHJ06560.1"/>
    </source>
</evidence>
<dbReference type="PANTHER" id="PTHR30482:SF10">
    <property type="entry name" value="HIGH-AFFINITY BRANCHED-CHAIN AMINO ACID TRANSPORT PROTEIN BRAE"/>
    <property type="match status" value="1"/>
</dbReference>
<dbReference type="STRING" id="1121393.SAMN02745216_00943"/>
<dbReference type="EMBL" id="FQZU01000004">
    <property type="protein sequence ID" value="SHJ06560.1"/>
    <property type="molecule type" value="Genomic_DNA"/>
</dbReference>
<accession>A0A1M6G9A7</accession>
<evidence type="ECO:0000256" key="5">
    <source>
        <dbReference type="ARBA" id="ARBA00023136"/>
    </source>
</evidence>
<proteinExistence type="predicted"/>
<name>A0A1M6G9A7_9BACT</name>
<protein>
    <submittedName>
        <fullName evidence="7">Amino acid/amide ABC transporter membrane protein 2, HAAT family</fullName>
    </submittedName>
</protein>
<evidence type="ECO:0000256" key="4">
    <source>
        <dbReference type="ARBA" id="ARBA00022989"/>
    </source>
</evidence>
<feature type="transmembrane region" description="Helical" evidence="6">
    <location>
        <begin position="367"/>
        <end position="388"/>
    </location>
</feature>
<gene>
    <name evidence="7" type="ORF">SAMN02745216_00943</name>
</gene>
<evidence type="ECO:0000256" key="6">
    <source>
        <dbReference type="SAM" id="Phobius"/>
    </source>
</evidence>
<reference evidence="8" key="1">
    <citation type="submission" date="2016-11" db="EMBL/GenBank/DDBJ databases">
        <authorList>
            <person name="Varghese N."/>
            <person name="Submissions S."/>
        </authorList>
    </citation>
    <scope>NUCLEOTIDE SEQUENCE [LARGE SCALE GENOMIC DNA]</scope>
    <source>
        <strain evidence="8">DSM 16219</strain>
    </source>
</reference>
<feature type="transmembrane region" description="Helical" evidence="6">
    <location>
        <begin position="210"/>
        <end position="232"/>
    </location>
</feature>
<sequence length="434" mass="47258">MTNQQPEIQSNGPSKGGKGYFKAFRSYFSCVPMLGWLAGIIAAVLFERFLGDQISELLGLPKIPVLFGCMIMLKDFSLIPSALAFLVGVYFIPILLVGRALAPVFNGLAGMIYKISPMFSVVLHLALLYLALHLWADLSAYRLMTLKFTLVAVMLTLSLNVINGYMGEFSCSHPGFMALGAYAASVFTLVLFTNDRFFGEALLSPSMGVYFFPVAIILGGFAAALGALVIAIPSFRTRGDYLAIISLAFMFIVKSLIENLEVVGGPRGLGSQPNYASLPMVFGWTVLCIWVINNFVRSTLGKALNAVRDDESAADAMTVNTRRTKMVGFLFGAFWAGAAGGLFAHILRYVNPASFGLQRLAEILAMVYFGGLNSVHGSIVGAVSISLLGEALRPLELFKWIIIPLLLILVMIFRPTGLIAFKEFNVKQLVRPRN</sequence>
<dbReference type="CDD" id="cd06581">
    <property type="entry name" value="TM_PBP1_LivM_like"/>
    <property type="match status" value="1"/>
</dbReference>
<comment type="subcellular location">
    <subcellularLocation>
        <location evidence="1">Cell membrane</location>
        <topology evidence="1">Multi-pass membrane protein</topology>
    </subcellularLocation>
</comment>
<dbReference type="InterPro" id="IPR001851">
    <property type="entry name" value="ABC_transp_permease"/>
</dbReference>
<evidence type="ECO:0000256" key="2">
    <source>
        <dbReference type="ARBA" id="ARBA00022475"/>
    </source>
</evidence>
<feature type="transmembrane region" description="Helical" evidence="6">
    <location>
        <begin position="118"/>
        <end position="136"/>
    </location>
</feature>
<dbReference type="GO" id="GO:0015658">
    <property type="term" value="F:branched-chain amino acid transmembrane transporter activity"/>
    <property type="evidence" value="ECO:0007669"/>
    <property type="project" value="InterPro"/>
</dbReference>
<dbReference type="Pfam" id="PF02653">
    <property type="entry name" value="BPD_transp_2"/>
    <property type="match status" value="1"/>
</dbReference>
<dbReference type="GO" id="GO:0005886">
    <property type="term" value="C:plasma membrane"/>
    <property type="evidence" value="ECO:0007669"/>
    <property type="project" value="UniProtKB-SubCell"/>
</dbReference>
<organism evidence="7 8">
    <name type="scientific">Desulfatibacillum alkenivorans DSM 16219</name>
    <dbReference type="NCBI Taxonomy" id="1121393"/>
    <lineage>
        <taxon>Bacteria</taxon>
        <taxon>Pseudomonadati</taxon>
        <taxon>Thermodesulfobacteriota</taxon>
        <taxon>Desulfobacteria</taxon>
        <taxon>Desulfobacterales</taxon>
        <taxon>Desulfatibacillaceae</taxon>
        <taxon>Desulfatibacillum</taxon>
    </lineage>
</organism>
<evidence type="ECO:0000313" key="8">
    <source>
        <dbReference type="Proteomes" id="UP000183994"/>
    </source>
</evidence>
<keyword evidence="5 6" id="KW-0472">Membrane</keyword>
<dbReference type="RefSeq" id="WP_073473487.1">
    <property type="nucleotide sequence ID" value="NZ_FQZU01000004.1"/>
</dbReference>
<keyword evidence="3 6" id="KW-0812">Transmembrane</keyword>
<dbReference type="AlphaFoldDB" id="A0A1M6G9A7"/>
<feature type="transmembrane region" description="Helical" evidence="6">
    <location>
        <begin position="79"/>
        <end position="97"/>
    </location>
</feature>
<feature type="transmembrane region" description="Helical" evidence="6">
    <location>
        <begin position="277"/>
        <end position="296"/>
    </location>
</feature>
<evidence type="ECO:0000256" key="1">
    <source>
        <dbReference type="ARBA" id="ARBA00004651"/>
    </source>
</evidence>
<dbReference type="Proteomes" id="UP000183994">
    <property type="component" value="Unassembled WGS sequence"/>
</dbReference>
<evidence type="ECO:0000256" key="3">
    <source>
        <dbReference type="ARBA" id="ARBA00022692"/>
    </source>
</evidence>
<keyword evidence="8" id="KW-1185">Reference proteome</keyword>
<feature type="transmembrane region" description="Helical" evidence="6">
    <location>
        <begin position="400"/>
        <end position="421"/>
    </location>
</feature>
<feature type="transmembrane region" description="Helical" evidence="6">
    <location>
        <begin position="148"/>
        <end position="166"/>
    </location>
</feature>
<feature type="transmembrane region" description="Helical" evidence="6">
    <location>
        <begin position="26"/>
        <end position="45"/>
    </location>
</feature>
<keyword evidence="2" id="KW-1003">Cell membrane</keyword>
<feature type="transmembrane region" description="Helical" evidence="6">
    <location>
        <begin position="239"/>
        <end position="257"/>
    </location>
</feature>
<dbReference type="InterPro" id="IPR043428">
    <property type="entry name" value="LivM-like"/>
</dbReference>
<keyword evidence="4 6" id="KW-1133">Transmembrane helix</keyword>
<dbReference type="OrthoDB" id="9780757at2"/>